<comment type="caution">
    <text evidence="1">The sequence shown here is derived from an EMBL/GenBank/DDBJ whole genome shotgun (WGS) entry which is preliminary data.</text>
</comment>
<protein>
    <submittedName>
        <fullName evidence="1">Uncharacterized protein</fullName>
    </submittedName>
</protein>
<proteinExistence type="predicted"/>
<keyword evidence="2" id="KW-1185">Reference proteome</keyword>
<reference evidence="2" key="1">
    <citation type="journal article" date="2022" name="Mol. Ecol. Resour.">
        <title>The genomes of chicory, endive, great burdock and yacon provide insights into Asteraceae palaeo-polyploidization history and plant inulin production.</title>
        <authorList>
            <person name="Fan W."/>
            <person name="Wang S."/>
            <person name="Wang H."/>
            <person name="Wang A."/>
            <person name="Jiang F."/>
            <person name="Liu H."/>
            <person name="Zhao H."/>
            <person name="Xu D."/>
            <person name="Zhang Y."/>
        </authorList>
    </citation>
    <scope>NUCLEOTIDE SEQUENCE [LARGE SCALE GENOMIC DNA]</scope>
    <source>
        <strain evidence="2">cv. Niubang</strain>
    </source>
</reference>
<name>A0ACB9DHD3_ARCLA</name>
<gene>
    <name evidence="1" type="ORF">L6452_08347</name>
</gene>
<reference evidence="1 2" key="2">
    <citation type="journal article" date="2022" name="Mol. Ecol. Resour.">
        <title>The genomes of chicory, endive, great burdock and yacon provide insights into Asteraceae paleo-polyploidization history and plant inulin production.</title>
        <authorList>
            <person name="Fan W."/>
            <person name="Wang S."/>
            <person name="Wang H."/>
            <person name="Wang A."/>
            <person name="Jiang F."/>
            <person name="Liu H."/>
            <person name="Zhao H."/>
            <person name="Xu D."/>
            <person name="Zhang Y."/>
        </authorList>
    </citation>
    <scope>NUCLEOTIDE SEQUENCE [LARGE SCALE GENOMIC DNA]</scope>
    <source>
        <strain evidence="2">cv. Niubang</strain>
    </source>
</reference>
<dbReference type="EMBL" id="CM042049">
    <property type="protein sequence ID" value="KAI3745935.1"/>
    <property type="molecule type" value="Genomic_DNA"/>
</dbReference>
<evidence type="ECO:0000313" key="1">
    <source>
        <dbReference type="EMBL" id="KAI3745935.1"/>
    </source>
</evidence>
<organism evidence="1 2">
    <name type="scientific">Arctium lappa</name>
    <name type="common">Greater burdock</name>
    <name type="synonym">Lappa major</name>
    <dbReference type="NCBI Taxonomy" id="4217"/>
    <lineage>
        <taxon>Eukaryota</taxon>
        <taxon>Viridiplantae</taxon>
        <taxon>Streptophyta</taxon>
        <taxon>Embryophyta</taxon>
        <taxon>Tracheophyta</taxon>
        <taxon>Spermatophyta</taxon>
        <taxon>Magnoliopsida</taxon>
        <taxon>eudicotyledons</taxon>
        <taxon>Gunneridae</taxon>
        <taxon>Pentapetalae</taxon>
        <taxon>asterids</taxon>
        <taxon>campanulids</taxon>
        <taxon>Asterales</taxon>
        <taxon>Asteraceae</taxon>
        <taxon>Carduoideae</taxon>
        <taxon>Cardueae</taxon>
        <taxon>Arctiinae</taxon>
        <taxon>Arctium</taxon>
    </lineage>
</organism>
<sequence>MRDDFSNYSWIELGLDNICGCSAGEANLCLYALIWYFDLQFWTESFVQWSPLGTYLATVHRQGAAVWGGASIFNRLMHYAYPQVKLIDFSPGEKYLVTYSSHEPSTPHDSHRVLLNIFDVRTGKVMRDFKRNADEFAFRGTGGFTGVSWPVFRNWSGPSVAAMCDASIYSRGWSGVVCVA</sequence>
<accession>A0ACB9DHD3</accession>
<evidence type="ECO:0000313" key="2">
    <source>
        <dbReference type="Proteomes" id="UP001055879"/>
    </source>
</evidence>
<dbReference type="Proteomes" id="UP001055879">
    <property type="component" value="Linkage Group LG03"/>
</dbReference>